<feature type="domain" description="Fe-containing alcohol dehydrogenase-like C-terminal" evidence="3">
    <location>
        <begin position="169"/>
        <end position="371"/>
    </location>
</feature>
<dbReference type="InterPro" id="IPR001670">
    <property type="entry name" value="ADH_Fe/GldA"/>
</dbReference>
<keyword evidence="1" id="KW-0560">Oxidoreductase</keyword>
<organism evidence="4 5">
    <name type="scientific">Anaerovorax odorimutans</name>
    <dbReference type="NCBI Taxonomy" id="109327"/>
    <lineage>
        <taxon>Bacteria</taxon>
        <taxon>Bacillati</taxon>
        <taxon>Bacillota</taxon>
        <taxon>Clostridia</taxon>
        <taxon>Peptostreptococcales</taxon>
        <taxon>Anaerovoracaceae</taxon>
        <taxon>Anaerovorax</taxon>
    </lineage>
</organism>
<dbReference type="PANTHER" id="PTHR11496">
    <property type="entry name" value="ALCOHOL DEHYDROGENASE"/>
    <property type="match status" value="1"/>
</dbReference>
<gene>
    <name evidence="4" type="ORF">NE619_00040</name>
</gene>
<dbReference type="EMBL" id="JANFXK010000001">
    <property type="protein sequence ID" value="MCQ4635122.1"/>
    <property type="molecule type" value="Genomic_DNA"/>
</dbReference>
<dbReference type="Gene3D" id="1.20.1090.10">
    <property type="entry name" value="Dehydroquinate synthase-like - alpha domain"/>
    <property type="match status" value="1"/>
</dbReference>
<dbReference type="InterPro" id="IPR056798">
    <property type="entry name" value="ADH_Fe_C"/>
</dbReference>
<evidence type="ECO:0000259" key="3">
    <source>
        <dbReference type="Pfam" id="PF25137"/>
    </source>
</evidence>
<dbReference type="PROSITE" id="PS00913">
    <property type="entry name" value="ADH_IRON_1"/>
    <property type="match status" value="1"/>
</dbReference>
<dbReference type="CDD" id="cd08180">
    <property type="entry name" value="PDD"/>
    <property type="match status" value="1"/>
</dbReference>
<sequence>MKEFSISTNVFFGENSLGRLDEIKNKSVLIVCDSFMEQSGVVDKVKSHLESCQVFVFSDIIPDPPVEVVAEGIKCLAECKAEVMIAVGGGSSIDAAKAIRELSRQMNYINVEECYAIPTTSGTGSEVTKFSVITNAQEGIKYPLVSQSLQPMVAILDPELVKTVPPAITADTGLDALTHALEAYVSTEATDFTDALAEKATTLLFRFLPQAYRDGDDLVAREKVHNAACLAGMAFNTAGLGICHSLAHAVGGKFHISHGRSNAMILPHVLAFNAQLESREKTVAARKYQRMAKLIGLPYANTATAVSSLIRRIREMEKAFGIPDTLKKLDVEPEQVRALKDEMIEAALADTCTATNPREVAASDLEQLLAQVTPF</sequence>
<proteinExistence type="predicted"/>
<dbReference type="SUPFAM" id="SSF56796">
    <property type="entry name" value="Dehydroquinate synthase-like"/>
    <property type="match status" value="1"/>
</dbReference>
<protein>
    <submittedName>
        <fullName evidence="4">Iron-containing alcohol dehydrogenase</fullName>
    </submittedName>
</protein>
<evidence type="ECO:0000259" key="2">
    <source>
        <dbReference type="Pfam" id="PF00465"/>
    </source>
</evidence>
<dbReference type="InterPro" id="IPR039697">
    <property type="entry name" value="Alcohol_dehydrogenase_Fe"/>
</dbReference>
<dbReference type="PANTHER" id="PTHR11496:SF83">
    <property type="entry name" value="HYDROXYACID-OXOACID TRANSHYDROGENASE, MITOCHONDRIAL"/>
    <property type="match status" value="1"/>
</dbReference>
<keyword evidence="5" id="KW-1185">Reference proteome</keyword>
<comment type="caution">
    <text evidence="4">The sequence shown here is derived from an EMBL/GenBank/DDBJ whole genome shotgun (WGS) entry which is preliminary data.</text>
</comment>
<evidence type="ECO:0000313" key="5">
    <source>
        <dbReference type="Proteomes" id="UP001524502"/>
    </source>
</evidence>
<evidence type="ECO:0000256" key="1">
    <source>
        <dbReference type="ARBA" id="ARBA00023002"/>
    </source>
</evidence>
<dbReference type="Proteomes" id="UP001524502">
    <property type="component" value="Unassembled WGS sequence"/>
</dbReference>
<accession>A0ABT1RIW3</accession>
<dbReference type="RefSeq" id="WP_256130327.1">
    <property type="nucleotide sequence ID" value="NZ_JANFXK010000001.1"/>
</dbReference>
<name>A0ABT1RIW3_9FIRM</name>
<dbReference type="Pfam" id="PF25137">
    <property type="entry name" value="ADH_Fe_C"/>
    <property type="match status" value="1"/>
</dbReference>
<reference evidence="4 5" key="1">
    <citation type="submission" date="2022-06" db="EMBL/GenBank/DDBJ databases">
        <title>Isolation of gut microbiota from human fecal samples.</title>
        <authorList>
            <person name="Pamer E.G."/>
            <person name="Barat B."/>
            <person name="Waligurski E."/>
            <person name="Medina S."/>
            <person name="Paddock L."/>
            <person name="Mostad J."/>
        </authorList>
    </citation>
    <scope>NUCLEOTIDE SEQUENCE [LARGE SCALE GENOMIC DNA]</scope>
    <source>
        <strain evidence="4 5">SL.3.17</strain>
    </source>
</reference>
<feature type="domain" description="Alcohol dehydrogenase iron-type/glycerol dehydrogenase GldA" evidence="2">
    <location>
        <begin position="8"/>
        <end position="158"/>
    </location>
</feature>
<dbReference type="InterPro" id="IPR018211">
    <property type="entry name" value="ADH_Fe_CS"/>
</dbReference>
<dbReference type="Pfam" id="PF00465">
    <property type="entry name" value="Fe-ADH"/>
    <property type="match status" value="1"/>
</dbReference>
<evidence type="ECO:0000313" key="4">
    <source>
        <dbReference type="EMBL" id="MCQ4635122.1"/>
    </source>
</evidence>
<dbReference type="Gene3D" id="3.40.50.1970">
    <property type="match status" value="1"/>
</dbReference>